<reference evidence="1" key="1">
    <citation type="journal article" date="2020" name="Nature">
        <title>Giant virus diversity and host interactions through global metagenomics.</title>
        <authorList>
            <person name="Schulz F."/>
            <person name="Roux S."/>
            <person name="Paez-Espino D."/>
            <person name="Jungbluth S."/>
            <person name="Walsh D.A."/>
            <person name="Denef V.J."/>
            <person name="McMahon K.D."/>
            <person name="Konstantinidis K.T."/>
            <person name="Eloe-Fadrosh E.A."/>
            <person name="Kyrpides N.C."/>
            <person name="Woyke T."/>
        </authorList>
    </citation>
    <scope>NUCLEOTIDE SEQUENCE</scope>
    <source>
        <strain evidence="1">GVMAG-S-1021933-23</strain>
    </source>
</reference>
<protein>
    <submittedName>
        <fullName evidence="1">Uncharacterized protein</fullName>
    </submittedName>
</protein>
<proteinExistence type="predicted"/>
<name>A0A6C0ADU8_9ZZZZ</name>
<accession>A0A6C0ADU8</accession>
<organism evidence="1">
    <name type="scientific">viral metagenome</name>
    <dbReference type="NCBI Taxonomy" id="1070528"/>
    <lineage>
        <taxon>unclassified sequences</taxon>
        <taxon>metagenomes</taxon>
        <taxon>organismal metagenomes</taxon>
    </lineage>
</organism>
<sequence>MKCERKHHVSKYKPYCGDCYKIIKEDDIYTFSEKIFITEEEKRILRNKLNFLYDVKKYKDYGLTCSICINKYETHEKREDYYSPGSNYVSCKLWFMYYGNLSICDICLENEMVKRNII</sequence>
<dbReference type="AlphaFoldDB" id="A0A6C0ADU8"/>
<evidence type="ECO:0000313" key="1">
    <source>
        <dbReference type="EMBL" id="QHS77650.1"/>
    </source>
</evidence>
<dbReference type="EMBL" id="MN740593">
    <property type="protein sequence ID" value="QHS77650.1"/>
    <property type="molecule type" value="Genomic_DNA"/>
</dbReference>